<evidence type="ECO:0000313" key="7">
    <source>
        <dbReference type="Proteomes" id="UP000886861"/>
    </source>
</evidence>
<dbReference type="InterPro" id="IPR036866">
    <property type="entry name" value="RibonucZ/Hydroxyglut_hydro"/>
</dbReference>
<reference evidence="6" key="2">
    <citation type="journal article" date="2021" name="PeerJ">
        <title>Extensive microbial diversity within the chicken gut microbiome revealed by metagenomics and culture.</title>
        <authorList>
            <person name="Gilroy R."/>
            <person name="Ravi A."/>
            <person name="Getino M."/>
            <person name="Pursley I."/>
            <person name="Horton D.L."/>
            <person name="Alikhan N.F."/>
            <person name="Baker D."/>
            <person name="Gharbi K."/>
            <person name="Hall N."/>
            <person name="Watson M."/>
            <person name="Adriaenssens E.M."/>
            <person name="Foster-Nyarko E."/>
            <person name="Jarju S."/>
            <person name="Secka A."/>
            <person name="Antonio M."/>
            <person name="Oren A."/>
            <person name="Chaudhuri R.R."/>
            <person name="La Ragione R."/>
            <person name="Hildebrand F."/>
            <person name="Pallen M.J."/>
        </authorList>
    </citation>
    <scope>NUCLEOTIDE SEQUENCE</scope>
    <source>
        <strain evidence="6">CHK186-9395</strain>
    </source>
</reference>
<sequence length="206" mass="23759">MQIITLTDKENVIEQNTYLLLKDNEGILIDAGASLKEIKKYNVKIIAILLTHSHFDHILYLEEIQKYYNCPIFISEDDKQGLFNTRLNLSIIWKSFKFNGDLSLIKTFKDNDILNLNEFNFKCILTPGHTLGSSCFLIEENLFSGDTLFADSIGRADFPNSSQVKQKSSLERLDKLNYNILYPGHGRTSTKQEQKANIEFWLNQLN</sequence>
<dbReference type="EMBL" id="DVOJ01000014">
    <property type="protein sequence ID" value="HIV01667.1"/>
    <property type="molecule type" value="Genomic_DNA"/>
</dbReference>
<proteinExistence type="predicted"/>
<reference evidence="6" key="1">
    <citation type="submission" date="2020-10" db="EMBL/GenBank/DDBJ databases">
        <authorList>
            <person name="Gilroy R."/>
        </authorList>
    </citation>
    <scope>NUCLEOTIDE SEQUENCE</scope>
    <source>
        <strain evidence="6">CHK186-9395</strain>
    </source>
</reference>
<dbReference type="Pfam" id="PF00753">
    <property type="entry name" value="Lactamase_B"/>
    <property type="match status" value="1"/>
</dbReference>
<name>A0A9D1NEI9_9FIRM</name>
<keyword evidence="2" id="KW-0479">Metal-binding</keyword>
<evidence type="ECO:0000313" key="6">
    <source>
        <dbReference type="EMBL" id="HIV01667.1"/>
    </source>
</evidence>
<dbReference type="SUPFAM" id="SSF56281">
    <property type="entry name" value="Metallo-hydrolase/oxidoreductase"/>
    <property type="match status" value="1"/>
</dbReference>
<keyword evidence="3" id="KW-0378">Hydrolase</keyword>
<keyword evidence="4" id="KW-0862">Zinc</keyword>
<evidence type="ECO:0000259" key="5">
    <source>
        <dbReference type="SMART" id="SM00849"/>
    </source>
</evidence>
<dbReference type="GO" id="GO:0016787">
    <property type="term" value="F:hydrolase activity"/>
    <property type="evidence" value="ECO:0007669"/>
    <property type="project" value="UniProtKB-KW"/>
</dbReference>
<dbReference type="GO" id="GO:0046872">
    <property type="term" value="F:metal ion binding"/>
    <property type="evidence" value="ECO:0007669"/>
    <property type="project" value="UniProtKB-KW"/>
</dbReference>
<dbReference type="InterPro" id="IPR051453">
    <property type="entry name" value="MBL_Glyoxalase_II"/>
</dbReference>
<dbReference type="AlphaFoldDB" id="A0A9D1NEI9"/>
<dbReference type="PANTHER" id="PTHR46233:SF3">
    <property type="entry name" value="HYDROXYACYLGLUTATHIONE HYDROLASE GLOC"/>
    <property type="match status" value="1"/>
</dbReference>
<organism evidence="6 7">
    <name type="scientific">Candidatus Caccopulliclostridium gallistercoris</name>
    <dbReference type="NCBI Taxonomy" id="2840719"/>
    <lineage>
        <taxon>Bacteria</taxon>
        <taxon>Bacillati</taxon>
        <taxon>Bacillota</taxon>
        <taxon>Clostridia</taxon>
        <taxon>Candidatus Caccopulliclostridium</taxon>
    </lineage>
</organism>
<evidence type="ECO:0000256" key="4">
    <source>
        <dbReference type="ARBA" id="ARBA00022833"/>
    </source>
</evidence>
<evidence type="ECO:0000256" key="3">
    <source>
        <dbReference type="ARBA" id="ARBA00022801"/>
    </source>
</evidence>
<dbReference type="InterPro" id="IPR001279">
    <property type="entry name" value="Metallo-B-lactamas"/>
</dbReference>
<dbReference type="PANTHER" id="PTHR46233">
    <property type="entry name" value="HYDROXYACYLGLUTATHIONE HYDROLASE GLOC"/>
    <property type="match status" value="1"/>
</dbReference>
<gene>
    <name evidence="6" type="ORF">IAA62_03860</name>
</gene>
<feature type="domain" description="Metallo-beta-lactamase" evidence="5">
    <location>
        <begin position="14"/>
        <end position="185"/>
    </location>
</feature>
<accession>A0A9D1NEI9</accession>
<dbReference type="SMART" id="SM00849">
    <property type="entry name" value="Lactamase_B"/>
    <property type="match status" value="1"/>
</dbReference>
<comment type="caution">
    <text evidence="6">The sequence shown here is derived from an EMBL/GenBank/DDBJ whole genome shotgun (WGS) entry which is preliminary data.</text>
</comment>
<evidence type="ECO:0000256" key="1">
    <source>
        <dbReference type="ARBA" id="ARBA00001947"/>
    </source>
</evidence>
<dbReference type="CDD" id="cd06262">
    <property type="entry name" value="metallo-hydrolase-like_MBL-fold"/>
    <property type="match status" value="1"/>
</dbReference>
<protein>
    <submittedName>
        <fullName evidence="6">MBL fold metallo-hydrolase</fullName>
    </submittedName>
</protein>
<evidence type="ECO:0000256" key="2">
    <source>
        <dbReference type="ARBA" id="ARBA00022723"/>
    </source>
</evidence>
<dbReference type="Proteomes" id="UP000886861">
    <property type="component" value="Unassembled WGS sequence"/>
</dbReference>
<dbReference type="Gene3D" id="3.60.15.10">
    <property type="entry name" value="Ribonuclease Z/Hydroxyacylglutathione hydrolase-like"/>
    <property type="match status" value="1"/>
</dbReference>
<comment type="cofactor">
    <cofactor evidence="1">
        <name>Zn(2+)</name>
        <dbReference type="ChEBI" id="CHEBI:29105"/>
    </cofactor>
</comment>